<dbReference type="SUPFAM" id="SSF50494">
    <property type="entry name" value="Trypsin-like serine proteases"/>
    <property type="match status" value="1"/>
</dbReference>
<dbReference type="InterPro" id="IPR018114">
    <property type="entry name" value="TRYPSIN_HIS"/>
</dbReference>
<dbReference type="Gene3D" id="3.30.1640.30">
    <property type="match status" value="1"/>
</dbReference>
<dbReference type="AlphaFoldDB" id="B4LM17"/>
<evidence type="ECO:0000259" key="13">
    <source>
        <dbReference type="PROSITE" id="PS50240"/>
    </source>
</evidence>
<protein>
    <recommendedName>
        <fullName evidence="12">CLIP domain-containing serine protease</fullName>
        <ecNumber evidence="11">3.4.21.-</ecNumber>
    </recommendedName>
</protein>
<dbReference type="SMART" id="SM00020">
    <property type="entry name" value="Tryp_SPc"/>
    <property type="match status" value="1"/>
</dbReference>
<dbReference type="MEROPS" id="S01.B31"/>
<dbReference type="EC" id="3.4.21.-" evidence="11"/>
<dbReference type="CDD" id="cd00190">
    <property type="entry name" value="Tryp_SPc"/>
    <property type="match status" value="1"/>
</dbReference>
<name>B4LM17_DROVI</name>
<evidence type="ECO:0000259" key="14">
    <source>
        <dbReference type="PROSITE" id="PS51888"/>
    </source>
</evidence>
<dbReference type="STRING" id="7244.B4LM17"/>
<dbReference type="InterPro" id="IPR033116">
    <property type="entry name" value="TRYPSIN_SER"/>
</dbReference>
<feature type="domain" description="Peptidase S1" evidence="13">
    <location>
        <begin position="105"/>
        <end position="353"/>
    </location>
</feature>
<sequence length="355" mass="39882">MKVIRGFALALCVASACMPSIADTSYESCTRRDGISGYCRPFRNCPKILEIIRHKPLTAVELNYLSNSKCPIPKKGFACCEEEESAGMTLLKEQDCGYFGGTLKTIGGTEVKLMSRPWMALLMFRKLGHDEFTCAGTLITKRFVLTAAHCFNSQELLYVRLGEHAISTTRDCAWEKSRNICALPVEDFLFEGIIVHEDYSQQSKHNDIALVKLSKDVEFKRHIRPICLPVNATLQQQPEGMEEFHITGWGKTEHELLSDIPMESKIPNKPREDCQRSFYTDIRKSQLCAGNLGKDSCNGDSGGPLLYLSEYNEKQRYVQFGIVSYGSTNCGDGYPGVYTNVGSYMRWIADKIIAN</sequence>
<dbReference type="GO" id="GO:0004252">
    <property type="term" value="F:serine-type endopeptidase activity"/>
    <property type="evidence" value="ECO:0007669"/>
    <property type="project" value="UniProtKB-UniRule"/>
</dbReference>
<dbReference type="InterPro" id="IPR001254">
    <property type="entry name" value="Trypsin_dom"/>
</dbReference>
<dbReference type="PRINTS" id="PR00722">
    <property type="entry name" value="CHYMOTRYPSIN"/>
</dbReference>
<dbReference type="PANTHER" id="PTHR24256">
    <property type="entry name" value="TRYPTASE-RELATED"/>
    <property type="match status" value="1"/>
</dbReference>
<evidence type="ECO:0000313" key="15">
    <source>
        <dbReference type="EMBL" id="EDW59937.2"/>
    </source>
</evidence>
<keyword evidence="7" id="KW-0865">Zymogen</keyword>
<evidence type="ECO:0000256" key="10">
    <source>
        <dbReference type="ARBA" id="ARBA00024195"/>
    </source>
</evidence>
<evidence type="ECO:0000256" key="7">
    <source>
        <dbReference type="ARBA" id="ARBA00023145"/>
    </source>
</evidence>
<dbReference type="PROSITE" id="PS00134">
    <property type="entry name" value="TRYPSIN_HIS"/>
    <property type="match status" value="1"/>
</dbReference>
<organism evidence="15 16">
    <name type="scientific">Drosophila virilis</name>
    <name type="common">Fruit fly</name>
    <dbReference type="NCBI Taxonomy" id="7244"/>
    <lineage>
        <taxon>Eukaryota</taxon>
        <taxon>Metazoa</taxon>
        <taxon>Ecdysozoa</taxon>
        <taxon>Arthropoda</taxon>
        <taxon>Hexapoda</taxon>
        <taxon>Insecta</taxon>
        <taxon>Pterygota</taxon>
        <taxon>Neoptera</taxon>
        <taxon>Endopterygota</taxon>
        <taxon>Diptera</taxon>
        <taxon>Brachycera</taxon>
        <taxon>Muscomorpha</taxon>
        <taxon>Ephydroidea</taxon>
        <taxon>Drosophilidae</taxon>
        <taxon>Drosophila</taxon>
    </lineage>
</organism>
<evidence type="ECO:0000256" key="12">
    <source>
        <dbReference type="RuleBase" id="RU366078"/>
    </source>
</evidence>
<dbReference type="InterPro" id="IPR051487">
    <property type="entry name" value="Ser/Thr_Proteases_Immune/Dev"/>
</dbReference>
<evidence type="ECO:0000256" key="5">
    <source>
        <dbReference type="ARBA" id="ARBA00022825"/>
    </source>
</evidence>
<dbReference type="PROSITE" id="PS00135">
    <property type="entry name" value="TRYPSIN_SER"/>
    <property type="match status" value="1"/>
</dbReference>
<dbReference type="PROSITE" id="PS51888">
    <property type="entry name" value="CLIP"/>
    <property type="match status" value="1"/>
</dbReference>
<dbReference type="PROSITE" id="PS50240">
    <property type="entry name" value="TRYPSIN_DOM"/>
    <property type="match status" value="1"/>
</dbReference>
<dbReference type="eggNOG" id="KOG3627">
    <property type="taxonomic scope" value="Eukaryota"/>
</dbReference>
<dbReference type="KEGG" id="dvi:6627002"/>
<keyword evidence="2" id="KW-0479">Metal-binding</keyword>
<dbReference type="InterPro" id="IPR043504">
    <property type="entry name" value="Peptidase_S1_PA_chymotrypsin"/>
</dbReference>
<dbReference type="FunFam" id="2.40.10.10:FF:000078">
    <property type="entry name" value="Serine protease H137"/>
    <property type="match status" value="1"/>
</dbReference>
<dbReference type="InterPro" id="IPR022700">
    <property type="entry name" value="CLIP"/>
</dbReference>
<evidence type="ECO:0000256" key="11">
    <source>
        <dbReference type="RuleBase" id="RU363034"/>
    </source>
</evidence>
<feature type="signal peptide" evidence="12">
    <location>
        <begin position="1"/>
        <end position="22"/>
    </location>
</feature>
<gene>
    <name evidence="15" type="primary">Dvir\GJ21214</name>
    <name evidence="15" type="ORF">Dvir_GJ21214</name>
</gene>
<dbReference type="PROSITE" id="PS51257">
    <property type="entry name" value="PROKAR_LIPOPROTEIN"/>
    <property type="match status" value="1"/>
</dbReference>
<dbReference type="Proteomes" id="UP000008792">
    <property type="component" value="Unassembled WGS sequence"/>
</dbReference>
<dbReference type="InterPro" id="IPR009003">
    <property type="entry name" value="Peptidase_S1_PA"/>
</dbReference>
<dbReference type="SMR" id="B4LM17"/>
<evidence type="ECO:0000313" key="16">
    <source>
        <dbReference type="Proteomes" id="UP000008792"/>
    </source>
</evidence>
<dbReference type="Gene3D" id="2.40.10.10">
    <property type="entry name" value="Trypsin-like serine proteases"/>
    <property type="match status" value="2"/>
</dbReference>
<dbReference type="FunFam" id="2.40.10.10:FF:000028">
    <property type="entry name" value="Serine protease easter"/>
    <property type="match status" value="1"/>
</dbReference>
<dbReference type="GO" id="GO:0006508">
    <property type="term" value="P:proteolysis"/>
    <property type="evidence" value="ECO:0007669"/>
    <property type="project" value="UniProtKB-KW"/>
</dbReference>
<dbReference type="InParanoid" id="B4LM17"/>
<dbReference type="GO" id="GO:0046872">
    <property type="term" value="F:metal ion binding"/>
    <property type="evidence" value="ECO:0007669"/>
    <property type="project" value="UniProtKB-KW"/>
</dbReference>
<keyword evidence="8" id="KW-1015">Disulfide bond</keyword>
<comment type="subcellular location">
    <subcellularLocation>
        <location evidence="12">Secreted</location>
    </subcellularLocation>
</comment>
<dbReference type="InterPro" id="IPR038565">
    <property type="entry name" value="CLIP_sf"/>
</dbReference>
<keyword evidence="5 11" id="KW-0720">Serine protease</keyword>
<dbReference type="GO" id="GO:0051604">
    <property type="term" value="P:protein maturation"/>
    <property type="evidence" value="ECO:0007669"/>
    <property type="project" value="UniProtKB-ARBA"/>
</dbReference>
<evidence type="ECO:0000256" key="1">
    <source>
        <dbReference type="ARBA" id="ARBA00022670"/>
    </source>
</evidence>
<accession>B4LM17</accession>
<dbReference type="EMBL" id="CH940648">
    <property type="protein sequence ID" value="EDW59937.2"/>
    <property type="molecule type" value="Genomic_DNA"/>
</dbReference>
<evidence type="ECO:0000256" key="4">
    <source>
        <dbReference type="ARBA" id="ARBA00022801"/>
    </source>
</evidence>
<dbReference type="OrthoDB" id="8250810at2759"/>
<keyword evidence="4 11" id="KW-0378">Hydrolase</keyword>
<keyword evidence="9" id="KW-0325">Glycoprotein</keyword>
<keyword evidence="1 11" id="KW-0645">Protease</keyword>
<dbReference type="GO" id="GO:0005576">
    <property type="term" value="C:extracellular region"/>
    <property type="evidence" value="ECO:0007669"/>
    <property type="project" value="UniProtKB-SubCell"/>
</dbReference>
<dbReference type="Pfam" id="PF00089">
    <property type="entry name" value="Trypsin"/>
    <property type="match status" value="1"/>
</dbReference>
<feature type="chain" id="PRO_5023962776" description="CLIP domain-containing serine protease" evidence="12">
    <location>
        <begin position="23"/>
        <end position="355"/>
    </location>
</feature>
<evidence type="ECO:0000256" key="2">
    <source>
        <dbReference type="ARBA" id="ARBA00022723"/>
    </source>
</evidence>
<feature type="domain" description="Clip" evidence="14">
    <location>
        <begin position="28"/>
        <end position="80"/>
    </location>
</feature>
<evidence type="ECO:0000256" key="9">
    <source>
        <dbReference type="ARBA" id="ARBA00023180"/>
    </source>
</evidence>
<reference evidence="15 16" key="1">
    <citation type="journal article" date="2007" name="Nature">
        <title>Evolution of genes and genomes on the Drosophila phylogeny.</title>
        <authorList>
            <consortium name="Drosophila 12 Genomes Consortium"/>
            <person name="Clark A.G."/>
            <person name="Eisen M.B."/>
            <person name="Smith D.R."/>
            <person name="Bergman C.M."/>
            <person name="Oliver B."/>
            <person name="Markow T.A."/>
            <person name="Kaufman T.C."/>
            <person name="Kellis M."/>
            <person name="Gelbart W."/>
            <person name="Iyer V.N."/>
            <person name="Pollard D.A."/>
            <person name="Sackton T.B."/>
            <person name="Larracuente A.M."/>
            <person name="Singh N.D."/>
            <person name="Abad J.P."/>
            <person name="Abt D.N."/>
            <person name="Adryan B."/>
            <person name="Aguade M."/>
            <person name="Akashi H."/>
            <person name="Anderson W.W."/>
            <person name="Aquadro C.F."/>
            <person name="Ardell D.H."/>
            <person name="Arguello R."/>
            <person name="Artieri C.G."/>
            <person name="Barbash D.A."/>
            <person name="Barker D."/>
            <person name="Barsanti P."/>
            <person name="Batterham P."/>
            <person name="Batzoglou S."/>
            <person name="Begun D."/>
            <person name="Bhutkar A."/>
            <person name="Blanco E."/>
            <person name="Bosak S.A."/>
            <person name="Bradley R.K."/>
            <person name="Brand A.D."/>
            <person name="Brent M.R."/>
            <person name="Brooks A.N."/>
            <person name="Brown R.H."/>
            <person name="Butlin R.K."/>
            <person name="Caggese C."/>
            <person name="Calvi B.R."/>
            <person name="Bernardo de Carvalho A."/>
            <person name="Caspi A."/>
            <person name="Castrezana S."/>
            <person name="Celniker S.E."/>
            <person name="Chang J.L."/>
            <person name="Chapple C."/>
            <person name="Chatterji S."/>
            <person name="Chinwalla A."/>
            <person name="Civetta A."/>
            <person name="Clifton S.W."/>
            <person name="Comeron J.M."/>
            <person name="Costello J.C."/>
            <person name="Coyne J.A."/>
            <person name="Daub J."/>
            <person name="David R.G."/>
            <person name="Delcher A.L."/>
            <person name="Delehaunty K."/>
            <person name="Do C.B."/>
            <person name="Ebling H."/>
            <person name="Edwards K."/>
            <person name="Eickbush T."/>
            <person name="Evans J.D."/>
            <person name="Filipski A."/>
            <person name="Findeiss S."/>
            <person name="Freyhult E."/>
            <person name="Fulton L."/>
            <person name="Fulton R."/>
            <person name="Garcia A.C."/>
            <person name="Gardiner A."/>
            <person name="Garfield D.A."/>
            <person name="Garvin B.E."/>
            <person name="Gibson G."/>
            <person name="Gilbert D."/>
            <person name="Gnerre S."/>
            <person name="Godfrey J."/>
            <person name="Good R."/>
            <person name="Gotea V."/>
            <person name="Gravely B."/>
            <person name="Greenberg A.J."/>
            <person name="Griffiths-Jones S."/>
            <person name="Gross S."/>
            <person name="Guigo R."/>
            <person name="Gustafson E.A."/>
            <person name="Haerty W."/>
            <person name="Hahn M.W."/>
            <person name="Halligan D.L."/>
            <person name="Halpern A.L."/>
            <person name="Halter G.M."/>
            <person name="Han M.V."/>
            <person name="Heger A."/>
            <person name="Hillier L."/>
            <person name="Hinrichs A.S."/>
            <person name="Holmes I."/>
            <person name="Hoskins R.A."/>
            <person name="Hubisz M.J."/>
            <person name="Hultmark D."/>
            <person name="Huntley M.A."/>
            <person name="Jaffe D.B."/>
            <person name="Jagadeeshan S."/>
            <person name="Jeck W.R."/>
            <person name="Johnson J."/>
            <person name="Jones C.D."/>
            <person name="Jordan W.C."/>
            <person name="Karpen G.H."/>
            <person name="Kataoka E."/>
            <person name="Keightley P.D."/>
            <person name="Kheradpour P."/>
            <person name="Kirkness E.F."/>
            <person name="Koerich L.B."/>
            <person name="Kristiansen K."/>
            <person name="Kudrna D."/>
            <person name="Kulathinal R.J."/>
            <person name="Kumar S."/>
            <person name="Kwok R."/>
            <person name="Lander E."/>
            <person name="Langley C.H."/>
            <person name="Lapoint R."/>
            <person name="Lazzaro B.P."/>
            <person name="Lee S.J."/>
            <person name="Levesque L."/>
            <person name="Li R."/>
            <person name="Lin C.F."/>
            <person name="Lin M.F."/>
            <person name="Lindblad-Toh K."/>
            <person name="Llopart A."/>
            <person name="Long M."/>
            <person name="Low L."/>
            <person name="Lozovsky E."/>
            <person name="Lu J."/>
            <person name="Luo M."/>
            <person name="Machado C.A."/>
            <person name="Makalowski W."/>
            <person name="Marzo M."/>
            <person name="Matsuda M."/>
            <person name="Matzkin L."/>
            <person name="McAllister B."/>
            <person name="McBride C.S."/>
            <person name="McKernan B."/>
            <person name="McKernan K."/>
            <person name="Mendez-Lago M."/>
            <person name="Minx P."/>
            <person name="Mollenhauer M.U."/>
            <person name="Montooth K."/>
            <person name="Mount S.M."/>
            <person name="Mu X."/>
            <person name="Myers E."/>
            <person name="Negre B."/>
            <person name="Newfeld S."/>
            <person name="Nielsen R."/>
            <person name="Noor M.A."/>
            <person name="O'Grady P."/>
            <person name="Pachter L."/>
            <person name="Papaceit M."/>
            <person name="Parisi M.J."/>
            <person name="Parisi M."/>
            <person name="Parts L."/>
            <person name="Pedersen J.S."/>
            <person name="Pesole G."/>
            <person name="Phillippy A.M."/>
            <person name="Ponting C.P."/>
            <person name="Pop M."/>
            <person name="Porcelli D."/>
            <person name="Powell J.R."/>
            <person name="Prohaska S."/>
            <person name="Pruitt K."/>
            <person name="Puig M."/>
            <person name="Quesneville H."/>
            <person name="Ram K.R."/>
            <person name="Rand D."/>
            <person name="Rasmussen M.D."/>
            <person name="Reed L.K."/>
            <person name="Reenan R."/>
            <person name="Reily A."/>
            <person name="Remington K.A."/>
            <person name="Rieger T.T."/>
            <person name="Ritchie M.G."/>
            <person name="Robin C."/>
            <person name="Rogers Y.H."/>
            <person name="Rohde C."/>
            <person name="Rozas J."/>
            <person name="Rubenfield M.J."/>
            <person name="Ruiz A."/>
            <person name="Russo S."/>
            <person name="Salzberg S.L."/>
            <person name="Sanchez-Gracia A."/>
            <person name="Saranga D.J."/>
            <person name="Sato H."/>
            <person name="Schaeffer S.W."/>
            <person name="Schatz M.C."/>
            <person name="Schlenke T."/>
            <person name="Schwartz R."/>
            <person name="Segarra C."/>
            <person name="Singh R.S."/>
            <person name="Sirot L."/>
            <person name="Sirota M."/>
            <person name="Sisneros N.B."/>
            <person name="Smith C.D."/>
            <person name="Smith T.F."/>
            <person name="Spieth J."/>
            <person name="Stage D.E."/>
            <person name="Stark A."/>
            <person name="Stephan W."/>
            <person name="Strausberg R.L."/>
            <person name="Strempel S."/>
            <person name="Sturgill D."/>
            <person name="Sutton G."/>
            <person name="Sutton G.G."/>
            <person name="Tao W."/>
            <person name="Teichmann S."/>
            <person name="Tobari Y.N."/>
            <person name="Tomimura Y."/>
            <person name="Tsolas J.M."/>
            <person name="Valente V.L."/>
            <person name="Venter E."/>
            <person name="Venter J.C."/>
            <person name="Vicario S."/>
            <person name="Vieira F.G."/>
            <person name="Vilella A.J."/>
            <person name="Villasante A."/>
            <person name="Walenz B."/>
            <person name="Wang J."/>
            <person name="Wasserman M."/>
            <person name="Watts T."/>
            <person name="Wilson D."/>
            <person name="Wilson R.K."/>
            <person name="Wing R.A."/>
            <person name="Wolfner M.F."/>
            <person name="Wong A."/>
            <person name="Wong G.K."/>
            <person name="Wu C.I."/>
            <person name="Wu G."/>
            <person name="Yamamoto D."/>
            <person name="Yang H.P."/>
            <person name="Yang S.P."/>
            <person name="Yorke J.A."/>
            <person name="Yoshida K."/>
            <person name="Zdobnov E."/>
            <person name="Zhang P."/>
            <person name="Zhang Y."/>
            <person name="Zimin A.V."/>
            <person name="Baldwin J."/>
            <person name="Abdouelleil A."/>
            <person name="Abdulkadir J."/>
            <person name="Abebe A."/>
            <person name="Abera B."/>
            <person name="Abreu J."/>
            <person name="Acer S.C."/>
            <person name="Aftuck L."/>
            <person name="Alexander A."/>
            <person name="An P."/>
            <person name="Anderson E."/>
            <person name="Anderson S."/>
            <person name="Arachi H."/>
            <person name="Azer M."/>
            <person name="Bachantsang P."/>
            <person name="Barry A."/>
            <person name="Bayul T."/>
            <person name="Berlin A."/>
            <person name="Bessette D."/>
            <person name="Bloom T."/>
            <person name="Blye J."/>
            <person name="Boguslavskiy L."/>
            <person name="Bonnet C."/>
            <person name="Boukhgalter B."/>
            <person name="Bourzgui I."/>
            <person name="Brown A."/>
            <person name="Cahill P."/>
            <person name="Channer S."/>
            <person name="Cheshatsang Y."/>
            <person name="Chuda L."/>
            <person name="Citroen M."/>
            <person name="Collymore A."/>
            <person name="Cooke P."/>
            <person name="Costello M."/>
            <person name="D'Aco K."/>
            <person name="Daza R."/>
            <person name="De Haan G."/>
            <person name="DeGray S."/>
            <person name="DeMaso C."/>
            <person name="Dhargay N."/>
            <person name="Dooley K."/>
            <person name="Dooley E."/>
            <person name="Doricent M."/>
            <person name="Dorje P."/>
            <person name="Dorjee K."/>
            <person name="Dupes A."/>
            <person name="Elong R."/>
            <person name="Falk J."/>
            <person name="Farina A."/>
            <person name="Faro S."/>
            <person name="Ferguson D."/>
            <person name="Fisher S."/>
            <person name="Foley C.D."/>
            <person name="Franke A."/>
            <person name="Friedrich D."/>
            <person name="Gadbois L."/>
            <person name="Gearin G."/>
            <person name="Gearin C.R."/>
            <person name="Giannoukos G."/>
            <person name="Goode T."/>
            <person name="Graham J."/>
            <person name="Grandbois E."/>
            <person name="Grewal S."/>
            <person name="Gyaltsen K."/>
            <person name="Hafez N."/>
            <person name="Hagos B."/>
            <person name="Hall J."/>
            <person name="Henson C."/>
            <person name="Hollinger A."/>
            <person name="Honan T."/>
            <person name="Huard M.D."/>
            <person name="Hughes L."/>
            <person name="Hurhula B."/>
            <person name="Husby M.E."/>
            <person name="Kamat A."/>
            <person name="Kanga B."/>
            <person name="Kashin S."/>
            <person name="Khazanovich D."/>
            <person name="Kisner P."/>
            <person name="Lance K."/>
            <person name="Lara M."/>
            <person name="Lee W."/>
            <person name="Lennon N."/>
            <person name="Letendre F."/>
            <person name="LeVine R."/>
            <person name="Lipovsky A."/>
            <person name="Liu X."/>
            <person name="Liu J."/>
            <person name="Liu S."/>
            <person name="Lokyitsang T."/>
            <person name="Lokyitsang Y."/>
            <person name="Lubonja R."/>
            <person name="Lui A."/>
            <person name="MacDonald P."/>
            <person name="Magnisalis V."/>
            <person name="Maru K."/>
            <person name="Matthews C."/>
            <person name="McCusker W."/>
            <person name="McDonough S."/>
            <person name="Mehta T."/>
            <person name="Meldrim J."/>
            <person name="Meneus L."/>
            <person name="Mihai O."/>
            <person name="Mihalev A."/>
            <person name="Mihova T."/>
            <person name="Mittelman R."/>
            <person name="Mlenga V."/>
            <person name="Montmayeur A."/>
            <person name="Mulrain L."/>
            <person name="Navidi A."/>
            <person name="Naylor J."/>
            <person name="Negash T."/>
            <person name="Nguyen T."/>
            <person name="Nguyen N."/>
            <person name="Nicol R."/>
            <person name="Norbu C."/>
            <person name="Norbu N."/>
            <person name="Novod N."/>
            <person name="O'Neill B."/>
            <person name="Osman S."/>
            <person name="Markiewicz E."/>
            <person name="Oyono O.L."/>
            <person name="Patti C."/>
            <person name="Phunkhang P."/>
            <person name="Pierre F."/>
            <person name="Priest M."/>
            <person name="Raghuraman S."/>
            <person name="Rege F."/>
            <person name="Reyes R."/>
            <person name="Rise C."/>
            <person name="Rogov P."/>
            <person name="Ross K."/>
            <person name="Ryan E."/>
            <person name="Settipalli S."/>
            <person name="Shea T."/>
            <person name="Sherpa N."/>
            <person name="Shi L."/>
            <person name="Shih D."/>
            <person name="Sparrow T."/>
            <person name="Spaulding J."/>
            <person name="Stalker J."/>
            <person name="Stange-Thomann N."/>
            <person name="Stavropoulos S."/>
            <person name="Stone C."/>
            <person name="Strader C."/>
            <person name="Tesfaye S."/>
            <person name="Thomson T."/>
            <person name="Thoulutsang Y."/>
            <person name="Thoulutsang D."/>
            <person name="Topham K."/>
            <person name="Topping I."/>
            <person name="Tsamla T."/>
            <person name="Vassiliev H."/>
            <person name="Vo A."/>
            <person name="Wangchuk T."/>
            <person name="Wangdi T."/>
            <person name="Weiand M."/>
            <person name="Wilkinson J."/>
            <person name="Wilson A."/>
            <person name="Yadav S."/>
            <person name="Young G."/>
            <person name="Yu Q."/>
            <person name="Zembek L."/>
            <person name="Zhong D."/>
            <person name="Zimmer A."/>
            <person name="Zwirko Z."/>
            <person name="Jaffe D.B."/>
            <person name="Alvarez P."/>
            <person name="Brockman W."/>
            <person name="Butler J."/>
            <person name="Chin C."/>
            <person name="Gnerre S."/>
            <person name="Grabherr M."/>
            <person name="Kleber M."/>
            <person name="Mauceli E."/>
            <person name="MacCallum I."/>
        </authorList>
    </citation>
    <scope>NUCLEOTIDE SEQUENCE [LARGE SCALE GENOMIC DNA]</scope>
    <source>
        <strain evidence="16">Tucson 15010-1051.87</strain>
    </source>
</reference>
<dbReference type="SMART" id="SM00680">
    <property type="entry name" value="CLIP"/>
    <property type="match status" value="1"/>
</dbReference>
<comment type="domain">
    <text evidence="12">The clip domain consists of 35-55 residues which are 'knitted' together usually by 3 conserved disulfide bonds forming a clip-like compact structure.</text>
</comment>
<evidence type="ECO:0000256" key="3">
    <source>
        <dbReference type="ARBA" id="ARBA00022729"/>
    </source>
</evidence>
<dbReference type="InterPro" id="IPR001314">
    <property type="entry name" value="Peptidase_S1A"/>
</dbReference>
<keyword evidence="6" id="KW-0106">Calcium</keyword>
<proteinExistence type="inferred from homology"/>
<keyword evidence="3 12" id="KW-0732">Signal</keyword>
<keyword evidence="16" id="KW-1185">Reference proteome</keyword>
<dbReference type="HOGENOM" id="CLU_006842_0_3_1"/>
<evidence type="ECO:0000256" key="8">
    <source>
        <dbReference type="ARBA" id="ARBA00023157"/>
    </source>
</evidence>
<dbReference type="Pfam" id="PF12032">
    <property type="entry name" value="CLIP"/>
    <property type="match status" value="1"/>
</dbReference>
<evidence type="ECO:0000256" key="6">
    <source>
        <dbReference type="ARBA" id="ARBA00022837"/>
    </source>
</evidence>
<keyword evidence="12" id="KW-0964">Secreted</keyword>
<comment type="similarity">
    <text evidence="10 12">Belongs to the peptidase S1 family. CLIP subfamily.</text>
</comment>